<protein>
    <recommendedName>
        <fullName evidence="3">D-arabinono-1,4-lactone oxidase C-terminal domain-containing protein</fullName>
    </recommendedName>
</protein>
<gene>
    <name evidence="4" type="ORF">EGW08_018375</name>
</gene>
<dbReference type="EMBL" id="RQTK01000892">
    <property type="protein sequence ID" value="RUS73873.1"/>
    <property type="molecule type" value="Genomic_DNA"/>
</dbReference>
<evidence type="ECO:0000256" key="1">
    <source>
        <dbReference type="ARBA" id="ARBA00023002"/>
    </source>
</evidence>
<name>A0A433SX55_ELYCH</name>
<evidence type="ECO:0000256" key="2">
    <source>
        <dbReference type="SAM" id="MobiDB-lite"/>
    </source>
</evidence>
<organism evidence="4 5">
    <name type="scientific">Elysia chlorotica</name>
    <name type="common">Eastern emerald elysia</name>
    <name type="synonym">Sea slug</name>
    <dbReference type="NCBI Taxonomy" id="188477"/>
    <lineage>
        <taxon>Eukaryota</taxon>
        <taxon>Metazoa</taxon>
        <taxon>Spiralia</taxon>
        <taxon>Lophotrochozoa</taxon>
        <taxon>Mollusca</taxon>
        <taxon>Gastropoda</taxon>
        <taxon>Heterobranchia</taxon>
        <taxon>Euthyneura</taxon>
        <taxon>Panpulmonata</taxon>
        <taxon>Sacoglossa</taxon>
        <taxon>Placobranchoidea</taxon>
        <taxon>Plakobranchidae</taxon>
        <taxon>Elysia</taxon>
    </lineage>
</organism>
<feature type="compositionally biased region" description="Basic and acidic residues" evidence="2">
    <location>
        <begin position="144"/>
        <end position="154"/>
    </location>
</feature>
<feature type="domain" description="D-arabinono-1,4-lactone oxidase C-terminal" evidence="3">
    <location>
        <begin position="243"/>
        <end position="298"/>
    </location>
</feature>
<dbReference type="Proteomes" id="UP000271974">
    <property type="component" value="Unassembled WGS sequence"/>
</dbReference>
<dbReference type="Pfam" id="PF04030">
    <property type="entry name" value="ALO"/>
    <property type="match status" value="1"/>
</dbReference>
<comment type="caution">
    <text evidence="4">The sequence shown here is derived from an EMBL/GenBank/DDBJ whole genome shotgun (WGS) entry which is preliminary data.</text>
</comment>
<evidence type="ECO:0000313" key="5">
    <source>
        <dbReference type="Proteomes" id="UP000271974"/>
    </source>
</evidence>
<dbReference type="GO" id="GO:0003885">
    <property type="term" value="F:D-arabinono-1,4-lactone oxidase activity"/>
    <property type="evidence" value="ECO:0007669"/>
    <property type="project" value="InterPro"/>
</dbReference>
<proteinExistence type="predicted"/>
<dbReference type="OrthoDB" id="6142715at2759"/>
<feature type="compositionally biased region" description="Acidic residues" evidence="2">
    <location>
        <begin position="131"/>
        <end position="143"/>
    </location>
</feature>
<keyword evidence="5" id="KW-1185">Reference proteome</keyword>
<dbReference type="InterPro" id="IPR007173">
    <property type="entry name" value="ALO_C"/>
</dbReference>
<evidence type="ECO:0000313" key="4">
    <source>
        <dbReference type="EMBL" id="RUS73873.1"/>
    </source>
</evidence>
<dbReference type="GO" id="GO:0016020">
    <property type="term" value="C:membrane"/>
    <property type="evidence" value="ECO:0007669"/>
    <property type="project" value="InterPro"/>
</dbReference>
<accession>A0A433SX55</accession>
<keyword evidence="1" id="KW-0560">Oxidoreductase</keyword>
<reference evidence="4 5" key="1">
    <citation type="submission" date="2019-01" db="EMBL/GenBank/DDBJ databases">
        <title>A draft genome assembly of the solar-powered sea slug Elysia chlorotica.</title>
        <authorList>
            <person name="Cai H."/>
            <person name="Li Q."/>
            <person name="Fang X."/>
            <person name="Li J."/>
            <person name="Curtis N.E."/>
            <person name="Altenburger A."/>
            <person name="Shibata T."/>
            <person name="Feng M."/>
            <person name="Maeda T."/>
            <person name="Schwartz J.A."/>
            <person name="Shigenobu S."/>
            <person name="Lundholm N."/>
            <person name="Nishiyama T."/>
            <person name="Yang H."/>
            <person name="Hasebe M."/>
            <person name="Li S."/>
            <person name="Pierce S.K."/>
            <person name="Wang J."/>
        </authorList>
    </citation>
    <scope>NUCLEOTIDE SEQUENCE [LARGE SCALE GENOMIC DNA]</scope>
    <source>
        <strain evidence="4">EC2010</strain>
        <tissue evidence="4">Whole organism of an adult</tissue>
    </source>
</reference>
<dbReference type="AlphaFoldDB" id="A0A433SX55"/>
<feature type="compositionally biased region" description="Polar residues" evidence="2">
    <location>
        <begin position="120"/>
        <end position="130"/>
    </location>
</feature>
<feature type="region of interest" description="Disordered" evidence="2">
    <location>
        <begin position="93"/>
        <end position="154"/>
    </location>
</feature>
<sequence>MAGLELNPDCNEVTASGTFGYILLYLDDKPSMRWRFNKTMKLKLVWEISELSSKIEKVKSAFSFNQYKLPLDHASEINQEGKGKHINAELFENETVDAQGSKPTRVHSVAPQRRPKMPPQNRSGETSLYENDNDNDDDFDMASENDKSSKTETVHVSEIDLPKHFQNMHGSEHESSVNAGIHSSINSQIPGPSTQIQEYKGSELYGSIETKTICDNFGLEKKKQIFTLDSRAKQGTLVEGNQNMGSKSTFIPRLVPIINRTHFSLFGNVVAEKVNRSDLIFNFNCLFQQYVMEWAVPRILTATSNSKGRRVTINQCYAPTNVAYIEDKVNFYEHAQTLIDKVPNTDMKILFGDLKAKVGQCKRKIRRLVVHGRS</sequence>
<evidence type="ECO:0000259" key="3">
    <source>
        <dbReference type="Pfam" id="PF04030"/>
    </source>
</evidence>